<reference evidence="1 2" key="1">
    <citation type="submission" date="2021-03" db="EMBL/GenBank/DDBJ databases">
        <title>Human Oral Microbial Genomes.</title>
        <authorList>
            <person name="Johnston C.D."/>
            <person name="Chen T."/>
            <person name="Dewhirst F.E."/>
        </authorList>
    </citation>
    <scope>NUCLEOTIDE SEQUENCE [LARGE SCALE GENOMIC DNA]</scope>
    <source>
        <strain evidence="1 2">F0054</strain>
    </source>
</reference>
<sequence length="107" mass="12128">MFDQFPDILRLVEHLIPYLRIGQHPVAAVSLQGTQTDVQDSADILIVQPPAHTLFVTLPTQGIDFGGQNAETFHHGFIRFLLDCYYFHILVRFNVTLCANVLTEEAF</sequence>
<evidence type="ECO:0000313" key="1">
    <source>
        <dbReference type="EMBL" id="QUB74945.1"/>
    </source>
</evidence>
<name>A0ABX7XMT5_9BACT</name>
<evidence type="ECO:0000313" key="2">
    <source>
        <dbReference type="Proteomes" id="UP000682195"/>
    </source>
</evidence>
<proteinExistence type="predicted"/>
<protein>
    <submittedName>
        <fullName evidence="1">Uncharacterized protein</fullName>
    </submittedName>
</protein>
<accession>A0ABX7XMT5</accession>
<gene>
    <name evidence="1" type="ORF">J5A58_05225</name>
</gene>
<organism evidence="1 2">
    <name type="scientific">Prevotella melaninogenica</name>
    <dbReference type="NCBI Taxonomy" id="28132"/>
    <lineage>
        <taxon>Bacteria</taxon>
        <taxon>Pseudomonadati</taxon>
        <taxon>Bacteroidota</taxon>
        <taxon>Bacteroidia</taxon>
        <taxon>Bacteroidales</taxon>
        <taxon>Prevotellaceae</taxon>
        <taxon>Prevotella</taxon>
    </lineage>
</organism>
<dbReference type="EMBL" id="CP072361">
    <property type="protein sequence ID" value="QUB74945.1"/>
    <property type="molecule type" value="Genomic_DNA"/>
</dbReference>
<keyword evidence="2" id="KW-1185">Reference proteome</keyword>
<dbReference type="Proteomes" id="UP000682195">
    <property type="component" value="Chromosome 1"/>
</dbReference>